<evidence type="ECO:0000313" key="3">
    <source>
        <dbReference type="Proteomes" id="UP000234681"/>
    </source>
</evidence>
<dbReference type="AlphaFoldDB" id="A6KHE7"/>
<evidence type="ECO:0000256" key="1">
    <source>
        <dbReference type="SAM" id="MobiDB-lite"/>
    </source>
</evidence>
<accession>A6KHE7</accession>
<reference evidence="2 3" key="1">
    <citation type="submission" date="2005-07" db="EMBL/GenBank/DDBJ databases">
        <authorList>
            <person name="Mural R.J."/>
            <person name="Li P.W."/>
            <person name="Adams M.D."/>
            <person name="Amanatides P.G."/>
            <person name="Baden-Tillson H."/>
            <person name="Barnstead M."/>
            <person name="Chin S.H."/>
            <person name="Dew I."/>
            <person name="Evans C.A."/>
            <person name="Ferriera S."/>
            <person name="Flanigan M."/>
            <person name="Fosler C."/>
            <person name="Glodek A."/>
            <person name="Gu Z."/>
            <person name="Holt R.A."/>
            <person name="Jennings D."/>
            <person name="Kraft C.L."/>
            <person name="Lu F."/>
            <person name="Nguyen T."/>
            <person name="Nusskern D.R."/>
            <person name="Pfannkoch C.M."/>
            <person name="Sitter C."/>
            <person name="Sutton G.G."/>
            <person name="Venter J.C."/>
            <person name="Wang Z."/>
            <person name="Woodage T."/>
            <person name="Zheng X.H."/>
            <person name="Zhong F."/>
        </authorList>
    </citation>
    <scope>NUCLEOTIDE SEQUENCE [LARGE SCALE GENOMIC DNA]</scope>
    <source>
        <strain>BN</strain>
        <strain evidence="3">Sprague-Dawley</strain>
    </source>
</reference>
<gene>
    <name evidence="2" type="ORF">rCG_23413</name>
</gene>
<protein>
    <submittedName>
        <fullName evidence="2">RCG23413</fullName>
    </submittedName>
</protein>
<evidence type="ECO:0000313" key="2">
    <source>
        <dbReference type="EMBL" id="EDM14376.1"/>
    </source>
</evidence>
<name>A6KHE7_RAT</name>
<proteinExistence type="predicted"/>
<sequence>MQRRVAWVSGERGKAKASQDGSGAWPSSHPALSRPLFVSARVSLHGLRKAWTPALSRPRQGS</sequence>
<dbReference type="EMBL" id="CH474049">
    <property type="protein sequence ID" value="EDM14376.1"/>
    <property type="molecule type" value="Genomic_DNA"/>
</dbReference>
<feature type="region of interest" description="Disordered" evidence="1">
    <location>
        <begin position="1"/>
        <end position="30"/>
    </location>
</feature>
<dbReference type="Proteomes" id="UP000234681">
    <property type="component" value="Chromosome 15"/>
</dbReference>
<organism evidence="2 3">
    <name type="scientific">Rattus norvegicus</name>
    <name type="common">Rat</name>
    <dbReference type="NCBI Taxonomy" id="10116"/>
    <lineage>
        <taxon>Eukaryota</taxon>
        <taxon>Metazoa</taxon>
        <taxon>Chordata</taxon>
        <taxon>Craniata</taxon>
        <taxon>Vertebrata</taxon>
        <taxon>Euteleostomi</taxon>
        <taxon>Mammalia</taxon>
        <taxon>Eutheria</taxon>
        <taxon>Euarchontoglires</taxon>
        <taxon>Glires</taxon>
        <taxon>Rodentia</taxon>
        <taxon>Myomorpha</taxon>
        <taxon>Muroidea</taxon>
        <taxon>Muridae</taxon>
        <taxon>Murinae</taxon>
        <taxon>Rattus</taxon>
    </lineage>
</organism>